<evidence type="ECO:0008006" key="3">
    <source>
        <dbReference type="Google" id="ProtNLM"/>
    </source>
</evidence>
<keyword evidence="2" id="KW-1185">Reference proteome</keyword>
<comment type="caution">
    <text evidence="1">The sequence shown here is derived from an EMBL/GenBank/DDBJ whole genome shotgun (WGS) entry which is preliminary data.</text>
</comment>
<evidence type="ECO:0000313" key="2">
    <source>
        <dbReference type="Proteomes" id="UP001501612"/>
    </source>
</evidence>
<protein>
    <recommendedName>
        <fullName evidence="3">Bh protein</fullName>
    </recommendedName>
</protein>
<reference evidence="1 2" key="1">
    <citation type="journal article" date="2019" name="Int. J. Syst. Evol. Microbiol.">
        <title>The Global Catalogue of Microorganisms (GCM) 10K type strain sequencing project: providing services to taxonomists for standard genome sequencing and annotation.</title>
        <authorList>
            <consortium name="The Broad Institute Genomics Platform"/>
            <consortium name="The Broad Institute Genome Sequencing Center for Infectious Disease"/>
            <person name="Wu L."/>
            <person name="Ma J."/>
        </authorList>
    </citation>
    <scope>NUCLEOTIDE SEQUENCE [LARGE SCALE GENOMIC DNA]</scope>
    <source>
        <strain evidence="1 2">JCM 14046</strain>
    </source>
</reference>
<gene>
    <name evidence="1" type="ORF">GCM10009737_17550</name>
</gene>
<dbReference type="Proteomes" id="UP001501612">
    <property type="component" value="Unassembled WGS sequence"/>
</dbReference>
<name>A0ABN2PCV6_9ACTN</name>
<proteinExistence type="predicted"/>
<accession>A0ABN2PCV6</accession>
<organism evidence="1 2">
    <name type="scientific">Nocardioides lentus</name>
    <dbReference type="NCBI Taxonomy" id="338077"/>
    <lineage>
        <taxon>Bacteria</taxon>
        <taxon>Bacillati</taxon>
        <taxon>Actinomycetota</taxon>
        <taxon>Actinomycetes</taxon>
        <taxon>Propionibacteriales</taxon>
        <taxon>Nocardioidaceae</taxon>
        <taxon>Nocardioides</taxon>
    </lineage>
</organism>
<sequence length="102" mass="11567">MSDAIAELLCEHCDDVTDHELRYAGRLLEHVECTRCGRRTEVSGRALLPAYVADLEQRVASKPRRMLRRAADDPVGYAMSLPAALARQPVKFAREFWAVLKR</sequence>
<dbReference type="EMBL" id="BAAAMY010000004">
    <property type="protein sequence ID" value="GAA1916576.1"/>
    <property type="molecule type" value="Genomic_DNA"/>
</dbReference>
<evidence type="ECO:0000313" key="1">
    <source>
        <dbReference type="EMBL" id="GAA1916576.1"/>
    </source>
</evidence>
<dbReference type="RefSeq" id="WP_344006215.1">
    <property type="nucleotide sequence ID" value="NZ_BAAAMY010000004.1"/>
</dbReference>